<reference evidence="1 2" key="1">
    <citation type="submission" date="2023-03" db="EMBL/GenBank/DDBJ databases">
        <title>Novosphingobium cyanobacteriorum sp. nov., isolated from a eutrophic reservoir during the Microcystis bloom period.</title>
        <authorList>
            <person name="Kang M."/>
            <person name="Le V."/>
            <person name="Ko S.-R."/>
            <person name="Lee S.-A."/>
            <person name="Ahn C.-Y."/>
        </authorList>
    </citation>
    <scope>NUCLEOTIDE SEQUENCE [LARGE SCALE GENOMIC DNA]</scope>
    <source>
        <strain evidence="1 2">HBC54</strain>
    </source>
</reference>
<evidence type="ECO:0000313" key="1">
    <source>
        <dbReference type="EMBL" id="MDF8335629.1"/>
    </source>
</evidence>
<organism evidence="1 2">
    <name type="scientific">Novosphingobium cyanobacteriorum</name>
    <dbReference type="NCBI Taxonomy" id="3024215"/>
    <lineage>
        <taxon>Bacteria</taxon>
        <taxon>Pseudomonadati</taxon>
        <taxon>Pseudomonadota</taxon>
        <taxon>Alphaproteobacteria</taxon>
        <taxon>Sphingomonadales</taxon>
        <taxon>Sphingomonadaceae</taxon>
        <taxon>Novosphingobium</taxon>
    </lineage>
</organism>
<comment type="caution">
    <text evidence="1">The sequence shown here is derived from an EMBL/GenBank/DDBJ whole genome shotgun (WGS) entry which is preliminary data.</text>
</comment>
<accession>A0ABT6CQ56</accession>
<protein>
    <submittedName>
        <fullName evidence="1">Uncharacterized protein</fullName>
    </submittedName>
</protein>
<gene>
    <name evidence="1" type="ORF">POM99_20690</name>
</gene>
<evidence type="ECO:0000313" key="2">
    <source>
        <dbReference type="Proteomes" id="UP001222770"/>
    </source>
</evidence>
<dbReference type="EMBL" id="JAROCY010000033">
    <property type="protein sequence ID" value="MDF8335629.1"/>
    <property type="molecule type" value="Genomic_DNA"/>
</dbReference>
<name>A0ABT6CQ56_9SPHN</name>
<keyword evidence="2" id="KW-1185">Reference proteome</keyword>
<dbReference type="Proteomes" id="UP001222770">
    <property type="component" value="Unassembled WGS sequence"/>
</dbReference>
<dbReference type="RefSeq" id="WP_277280586.1">
    <property type="nucleotide sequence ID" value="NZ_JAROCY010000033.1"/>
</dbReference>
<proteinExistence type="predicted"/>
<sequence length="66" mass="6629">MFDRAQATLVWLAVLVFVLPEPAVRGLVIAAMLSVALAATVVALLAEAAPSAPSQSAPPPAAHPGD</sequence>